<dbReference type="InterPro" id="IPR001680">
    <property type="entry name" value="WD40_rpt"/>
</dbReference>
<sequence>MELPHLTLFITTPNDVSEERVIIERVVQRLAETYANQVCLISYFSVTPDSIKHEILPTCIDVYICVLWSQLGERPKSVHYRADGSQYATSVEYEFETALANFQSMGKPDMLIYRKTLEPPFLQNSKATDFNQRMAQKERTDNFCNYWSQQHKSTQQAIFQPFDNLAFFEQHIEEYLRHLLASKTVPCEEKALTINRWTHGSPFRGLHLFEEQHAPIFFGRTQAVGEIIQYLRKQAQEKHPFIMVLGMSGCGKSSLVRAGVIPLLTQPNVIEGVSAWRKAVLRPSDFSNDLALGLAIELLVKSALPTLTPYDTQILLNLLRLAEKNAITRFINDRLVQAAKLQRLAHNAVHLLLFVDQFEEIFTLEAISSSDRIAFIQLLTFLVSMENVWVISTMRSDFYHRCAELPALVRLMEGHGHYLLTPPSLNELSQIIRLPALAAGLHFAELPEKTISLDEVLLEAIGDNPENLALLEFTLERLYEQRNAQGGLTYEAYQRIGGLEGALAQHAEMVFNQVSPAAQACFPNLMRTLVTVAKNGDVPVLGQRFLYDDHKTPEPLKELLHALTQARLLVTGETENKIAFARIAHEALLHHWPRLLAWWHEDRHALQVRARVKDAAIHWQNEGKLPDLLLPEGKLLIEAEDLLIHWQDALLPETIDYIQASSLAVQQRQHQHAEQARKRLQRSHYIALLFAGLSVLALLAGLFAYYQAQLATAQARAAELAKQRAESSEQQVRNALAQAEQSKQSALVAKNQAQISEGLALQAKQAIENIEQTRTTELFESHLTHAALLARVEDYQTARKVLTDASYLNNSVAPSRRHLFTLLDWFVQQQSNPAQLQFQLNTPINAIALSPDTRWLAVASTRGIIHILDANTGKVMQILQAHQGDIQSLVFEPHGEWLASAGHDQKVILWTRQNASPPAQNTWQILREWDAGYKINALAVSPDGQFLASAGRELEHSISLWSVTDAHELRRFKGHTGRIPASGLAFSPDGTLLASASFDKTARLWEVATGKRIRLYQGHTQDVEAIRFSPNGQYVITASSDKTLRLWSIKNDQSLNVLSGHQNSILDVVFLPEGRRVLSASRDRTLRLWDIDSGVSLQVWQGHNDSIASLSLQNNIVFSGGRDGTIQRWQLQDKPNIHTVHLPSEPTSVLLLPENQQVVIGFATGVLQVYSLITGNLLNTLEKAHIGRIQQLIRIQGLTNKNGEWFASAGAGDGFVRLWRSDAQGFQLQQTVFDEQTKKAVYALAENPQRKQLATGHYDGEVRLLSFDANEAEIQHQWQAQQSVVTSLMFHPNGQQLLTTGKEGNIRLWTLLEDKPVLRTELPSEQQTTVYNAIFDPMGQSIVSVGDSASVYLYETTNQQLVQRLIGHENSILKALYLPDPQQLITLSSDASIRFWDISENNELFSLRLPSHSGYPIPMWDMDFQCMAQTCWLAVPLTRGELLLYKMGRIY</sequence>
<dbReference type="Gene3D" id="2.130.10.10">
    <property type="entry name" value="YVTN repeat-like/Quinoprotein amine dehydrogenase"/>
    <property type="match status" value="5"/>
</dbReference>
<feature type="repeat" description="WD" evidence="3">
    <location>
        <begin position="984"/>
        <end position="1015"/>
    </location>
</feature>
<dbReference type="OrthoDB" id="5623591at2"/>
<dbReference type="InterPro" id="IPR020472">
    <property type="entry name" value="WD40_PAC1"/>
</dbReference>
<keyword evidence="5" id="KW-0472">Membrane</keyword>
<evidence type="ECO:0000313" key="8">
    <source>
        <dbReference type="Proteomes" id="UP000005744"/>
    </source>
</evidence>
<evidence type="ECO:0000256" key="1">
    <source>
        <dbReference type="ARBA" id="ARBA00022574"/>
    </source>
</evidence>
<evidence type="ECO:0000256" key="5">
    <source>
        <dbReference type="SAM" id="Phobius"/>
    </source>
</evidence>
<dbReference type="STRING" id="395493.BegalDRAFT_0188"/>
<name>I3CBW8_9GAMM</name>
<dbReference type="RefSeq" id="WP_002682734.1">
    <property type="nucleotide sequence ID" value="NZ_JH600070.1"/>
</dbReference>
<dbReference type="CDD" id="cd00200">
    <property type="entry name" value="WD40"/>
    <property type="match status" value="2"/>
</dbReference>
<keyword evidence="5" id="KW-0812">Transmembrane</keyword>
<dbReference type="InterPro" id="IPR015943">
    <property type="entry name" value="WD40/YVTN_repeat-like_dom_sf"/>
</dbReference>
<dbReference type="InterPro" id="IPR019775">
    <property type="entry name" value="WD40_repeat_CS"/>
</dbReference>
<dbReference type="InterPro" id="IPR036322">
    <property type="entry name" value="WD40_repeat_dom_sf"/>
</dbReference>
<gene>
    <name evidence="7" type="ORF">BegalDRAFT_0188</name>
</gene>
<feature type="repeat" description="WD" evidence="3">
    <location>
        <begin position="879"/>
        <end position="910"/>
    </location>
</feature>
<reference evidence="7 8" key="1">
    <citation type="submission" date="2011-11" db="EMBL/GenBank/DDBJ databases">
        <title>Improved High-Quality Draft sequence of Beggiatoa alba B18lD.</title>
        <authorList>
            <consortium name="US DOE Joint Genome Institute"/>
            <person name="Lucas S."/>
            <person name="Han J."/>
            <person name="Lapidus A."/>
            <person name="Cheng J.-F."/>
            <person name="Goodwin L."/>
            <person name="Pitluck S."/>
            <person name="Peters L."/>
            <person name="Mikhailova N."/>
            <person name="Held B."/>
            <person name="Detter J.C."/>
            <person name="Han C."/>
            <person name="Tapia R."/>
            <person name="Land M."/>
            <person name="Hauser L."/>
            <person name="Kyrpides N."/>
            <person name="Ivanova N."/>
            <person name="Pagani I."/>
            <person name="Samuel K."/>
            <person name="Teske A."/>
            <person name="Mueller J."/>
            <person name="Woyke T."/>
        </authorList>
    </citation>
    <scope>NUCLEOTIDE SEQUENCE [LARGE SCALE GENOMIC DNA]</scope>
    <source>
        <strain evidence="7 8">B18LD</strain>
    </source>
</reference>
<feature type="domain" description="Novel STAND NTPase 1" evidence="6">
    <location>
        <begin position="202"/>
        <end position="624"/>
    </location>
</feature>
<dbReference type="EMBL" id="JH600070">
    <property type="protein sequence ID" value="EIJ41111.1"/>
    <property type="molecule type" value="Genomic_DNA"/>
</dbReference>
<dbReference type="PANTHER" id="PTHR19879">
    <property type="entry name" value="TRANSCRIPTION INITIATION FACTOR TFIID"/>
    <property type="match status" value="1"/>
</dbReference>
<feature type="repeat" description="WD" evidence="3">
    <location>
        <begin position="1365"/>
        <end position="1406"/>
    </location>
</feature>
<dbReference type="PROSITE" id="PS50082">
    <property type="entry name" value="WD_REPEATS_2"/>
    <property type="match status" value="7"/>
</dbReference>
<feature type="repeat" description="WD" evidence="3">
    <location>
        <begin position="1100"/>
        <end position="1139"/>
    </location>
</feature>
<dbReference type="eggNOG" id="COG2319">
    <property type="taxonomic scope" value="Bacteria"/>
</dbReference>
<evidence type="ECO:0000259" key="6">
    <source>
        <dbReference type="Pfam" id="PF20703"/>
    </source>
</evidence>
<dbReference type="SMART" id="SM00320">
    <property type="entry name" value="WD40"/>
    <property type="match status" value="12"/>
</dbReference>
<dbReference type="SUPFAM" id="SSF52540">
    <property type="entry name" value="P-loop containing nucleoside triphosphate hydrolases"/>
    <property type="match status" value="1"/>
</dbReference>
<keyword evidence="5" id="KW-1133">Transmembrane helix</keyword>
<feature type="repeat" description="WD" evidence="3">
    <location>
        <begin position="1016"/>
        <end position="1057"/>
    </location>
</feature>
<dbReference type="PROSITE" id="PS50294">
    <property type="entry name" value="WD_REPEATS_REGION"/>
    <property type="match status" value="6"/>
</dbReference>
<dbReference type="HOGENOM" id="CLU_002352_0_2_6"/>
<dbReference type="PANTHER" id="PTHR19879:SF9">
    <property type="entry name" value="TRANSCRIPTION INITIATION FACTOR TFIID SUBUNIT 5"/>
    <property type="match status" value="1"/>
</dbReference>
<feature type="repeat" description="WD" evidence="3">
    <location>
        <begin position="1058"/>
        <end position="1099"/>
    </location>
</feature>
<organism evidence="7 8">
    <name type="scientific">Beggiatoa alba B18LD</name>
    <dbReference type="NCBI Taxonomy" id="395493"/>
    <lineage>
        <taxon>Bacteria</taxon>
        <taxon>Pseudomonadati</taxon>
        <taxon>Pseudomonadota</taxon>
        <taxon>Gammaproteobacteria</taxon>
        <taxon>Thiotrichales</taxon>
        <taxon>Thiotrichaceae</taxon>
        <taxon>Beggiatoa</taxon>
    </lineage>
</organism>
<dbReference type="Proteomes" id="UP000005744">
    <property type="component" value="Unassembled WGS sequence"/>
</dbReference>
<proteinExistence type="predicted"/>
<keyword evidence="2" id="KW-0677">Repeat</keyword>
<feature type="transmembrane region" description="Helical" evidence="5">
    <location>
        <begin position="373"/>
        <end position="391"/>
    </location>
</feature>
<accession>I3CBW8</accession>
<evidence type="ECO:0000256" key="3">
    <source>
        <dbReference type="PROSITE-ProRule" id="PRU00221"/>
    </source>
</evidence>
<keyword evidence="8" id="KW-1185">Reference proteome</keyword>
<protein>
    <submittedName>
        <fullName evidence="7">WD40 repeat-containing protein</fullName>
    </submittedName>
</protein>
<dbReference type="PROSITE" id="PS00678">
    <property type="entry name" value="WD_REPEATS_1"/>
    <property type="match status" value="3"/>
</dbReference>
<evidence type="ECO:0000256" key="2">
    <source>
        <dbReference type="ARBA" id="ARBA00022737"/>
    </source>
</evidence>
<dbReference type="InterPro" id="IPR027417">
    <property type="entry name" value="P-loop_NTPase"/>
</dbReference>
<evidence type="ECO:0000313" key="7">
    <source>
        <dbReference type="EMBL" id="EIJ41111.1"/>
    </source>
</evidence>
<keyword evidence="4" id="KW-0175">Coiled coil</keyword>
<dbReference type="PRINTS" id="PR00320">
    <property type="entry name" value="GPROTEINBRPT"/>
</dbReference>
<feature type="coiled-coil region" evidence="4">
    <location>
        <begin position="710"/>
        <end position="745"/>
    </location>
</feature>
<feature type="transmembrane region" description="Helical" evidence="5">
    <location>
        <begin position="685"/>
        <end position="706"/>
    </location>
</feature>
<dbReference type="Pfam" id="PF20703">
    <property type="entry name" value="nSTAND1"/>
    <property type="match status" value="1"/>
</dbReference>
<dbReference type="eggNOG" id="COG0785">
    <property type="taxonomic scope" value="Bacteria"/>
</dbReference>
<keyword evidence="1 3" id="KW-0853">WD repeat</keyword>
<feature type="repeat" description="WD" evidence="3">
    <location>
        <begin position="1278"/>
        <end position="1319"/>
    </location>
</feature>
<dbReference type="SUPFAM" id="SSF50978">
    <property type="entry name" value="WD40 repeat-like"/>
    <property type="match status" value="3"/>
</dbReference>
<dbReference type="Gene3D" id="3.40.50.300">
    <property type="entry name" value="P-loop containing nucleotide triphosphate hydrolases"/>
    <property type="match status" value="1"/>
</dbReference>
<evidence type="ECO:0000256" key="4">
    <source>
        <dbReference type="SAM" id="Coils"/>
    </source>
</evidence>
<dbReference type="Pfam" id="PF00400">
    <property type="entry name" value="WD40"/>
    <property type="match status" value="8"/>
</dbReference>
<dbReference type="InterPro" id="IPR049052">
    <property type="entry name" value="nSTAND1"/>
</dbReference>